<name>A0A369QCY5_9BACT</name>
<dbReference type="PANTHER" id="PTHR30441">
    <property type="entry name" value="DUF748 DOMAIN-CONTAINING PROTEIN"/>
    <property type="match status" value="1"/>
</dbReference>
<dbReference type="Pfam" id="PF05170">
    <property type="entry name" value="AsmA"/>
    <property type="match status" value="1"/>
</dbReference>
<dbReference type="AlphaFoldDB" id="A0A369QCY5"/>
<evidence type="ECO:0000256" key="1">
    <source>
        <dbReference type="SAM" id="MobiDB-lite"/>
    </source>
</evidence>
<evidence type="ECO:0000256" key="2">
    <source>
        <dbReference type="SAM" id="Phobius"/>
    </source>
</evidence>
<feature type="compositionally biased region" description="Polar residues" evidence="1">
    <location>
        <begin position="868"/>
        <end position="878"/>
    </location>
</feature>
<dbReference type="GO" id="GO:0005886">
    <property type="term" value="C:plasma membrane"/>
    <property type="evidence" value="ECO:0007669"/>
    <property type="project" value="TreeGrafter"/>
</dbReference>
<dbReference type="PANTHER" id="PTHR30441:SF8">
    <property type="entry name" value="DUF748 DOMAIN-CONTAINING PROTEIN"/>
    <property type="match status" value="1"/>
</dbReference>
<proteinExistence type="predicted"/>
<feature type="region of interest" description="Disordered" evidence="1">
    <location>
        <begin position="846"/>
        <end position="884"/>
    </location>
</feature>
<gene>
    <name evidence="4" type="ORF">AHMF7616_00884</name>
</gene>
<evidence type="ECO:0000313" key="5">
    <source>
        <dbReference type="Proteomes" id="UP000253919"/>
    </source>
</evidence>
<keyword evidence="2" id="KW-1133">Transmembrane helix</keyword>
<sequence>MVGFFITANYLFKKIVKKFNLPAFVPPDFRMYFYYQIFKFYNAFVLKKIAFSQGLRYGVGGLLLLLLLGAGVLYSYQDKIINLFVAEANQHLKTKVQVGHISLSLLRKFPDLAITLKNVTITESFTNSKAPLAQAEQLYFTFNVWDVLRGQYRVQEMFLEEGNVAIKFLPDGTGNYQVFTPDTTQTQNKPFAFELKKITVRNVALTYADQRRQQYFNLKNQQVQATLQVSNKTIEVAATGQTHLQTIRIEGDDYFQDKQVGVQTKLVVDRVNRTVQISSGEVAVGPARYQVAGNVSYAGPTNLNIRFAGKNTNVQSLLALLPPKFSRVLGEYQSEGRIYFNGTVQGITSGKANPRVLVRFGCRQATFYHPASQQKLEDLNLQGEFSNGPQQNNQTSTIQLNNIRGKLKNRPFTGGVLYRNLQDPFLQVKLKGTLDVAHALELFPNDNLSRGGGEVTVDIALAGKLQAFQSQQGYGQVSSSGEINLKNAAFQVKNYPLRFRQLHGNFIFRKSDLAVSDFTGKLGSSDFLINGYFKNVLGWLFLTKQRLLVEADFTSRFLNFDELLREDKPIRSTTISNKRPGANPAYQLAISPYLGFDVKTTVDRVQFRRFTGKNLTGILRLNNRVISSPGLALQTTGGQFAIQGLLDGRQPNNLQVTTLTTVNQLKLDSLFYVFENFGQQFLVQRHLRGTLTATVHSDLYFNRHLNPLTDRMEAEIKARIQNGQLINFEPMQKLAPFIPKRELANLQFSELSNTFWIQDRTVFIPEMEVRSNASRVSVIGVQGTHTFDQQLDYRFRVPLRNKNARVTDETGNLLVSNGPNIFLRLKGSENNYKIALDKQRVKTKIAQDLQREKQEYKEVRQPDKKGTSPKTSAPQPNQDEYFDF</sequence>
<feature type="domain" description="AsmA" evidence="3">
    <location>
        <begin position="61"/>
        <end position="255"/>
    </location>
</feature>
<dbReference type="InterPro" id="IPR007844">
    <property type="entry name" value="AsmA"/>
</dbReference>
<evidence type="ECO:0000313" key="4">
    <source>
        <dbReference type="EMBL" id="RDC62292.1"/>
    </source>
</evidence>
<dbReference type="Proteomes" id="UP000253919">
    <property type="component" value="Unassembled WGS sequence"/>
</dbReference>
<keyword evidence="2" id="KW-0812">Transmembrane</keyword>
<organism evidence="4 5">
    <name type="scientific">Adhaeribacter pallidiroseus</name>
    <dbReference type="NCBI Taxonomy" id="2072847"/>
    <lineage>
        <taxon>Bacteria</taxon>
        <taxon>Pseudomonadati</taxon>
        <taxon>Bacteroidota</taxon>
        <taxon>Cytophagia</taxon>
        <taxon>Cytophagales</taxon>
        <taxon>Hymenobacteraceae</taxon>
        <taxon>Adhaeribacter</taxon>
    </lineage>
</organism>
<reference evidence="4 5" key="1">
    <citation type="submission" date="2018-04" db="EMBL/GenBank/DDBJ databases">
        <title>Adhaeribacter sp. HMF7616 genome sequencing and assembly.</title>
        <authorList>
            <person name="Kang H."/>
            <person name="Kang J."/>
            <person name="Cha I."/>
            <person name="Kim H."/>
            <person name="Joh K."/>
        </authorList>
    </citation>
    <scope>NUCLEOTIDE SEQUENCE [LARGE SCALE GENOMIC DNA]</scope>
    <source>
        <strain evidence="4 5">HMF7616</strain>
    </source>
</reference>
<dbReference type="EMBL" id="QASA01000001">
    <property type="protein sequence ID" value="RDC62292.1"/>
    <property type="molecule type" value="Genomic_DNA"/>
</dbReference>
<feature type="transmembrane region" description="Helical" evidence="2">
    <location>
        <begin position="57"/>
        <end position="76"/>
    </location>
</feature>
<keyword evidence="2" id="KW-0472">Membrane</keyword>
<keyword evidence="5" id="KW-1185">Reference proteome</keyword>
<feature type="compositionally biased region" description="Basic and acidic residues" evidence="1">
    <location>
        <begin position="849"/>
        <end position="866"/>
    </location>
</feature>
<dbReference type="InterPro" id="IPR052894">
    <property type="entry name" value="AsmA-related"/>
</dbReference>
<accession>A0A369QCY5</accession>
<evidence type="ECO:0000259" key="3">
    <source>
        <dbReference type="Pfam" id="PF05170"/>
    </source>
</evidence>
<protein>
    <recommendedName>
        <fullName evidence="3">AsmA domain-containing protein</fullName>
    </recommendedName>
</protein>
<dbReference type="GO" id="GO:0090313">
    <property type="term" value="P:regulation of protein targeting to membrane"/>
    <property type="evidence" value="ECO:0007669"/>
    <property type="project" value="TreeGrafter"/>
</dbReference>
<comment type="caution">
    <text evidence="4">The sequence shown here is derived from an EMBL/GenBank/DDBJ whole genome shotgun (WGS) entry which is preliminary data.</text>
</comment>